<reference evidence="3" key="1">
    <citation type="journal article" date="2021" name="BMC Genomics">
        <title>Chromosome-level genome assembly and manually-curated proteome of model necrotroph Parastagonospora nodorum Sn15 reveals a genome-wide trove of candidate effector homologs, and redundancy of virulence-related functions within an accessory chromosome.</title>
        <authorList>
            <person name="Bertazzoni S."/>
            <person name="Jones D.A.B."/>
            <person name="Phan H.T."/>
            <person name="Tan K.-C."/>
            <person name="Hane J.K."/>
        </authorList>
    </citation>
    <scope>NUCLEOTIDE SEQUENCE [LARGE SCALE GENOMIC DNA]</scope>
    <source>
        <strain evidence="3">SN15 / ATCC MYA-4574 / FGSC 10173)</strain>
    </source>
</reference>
<dbReference type="OrthoDB" id="5236983at2759"/>
<name>A0A7U2FIE6_PHANO</name>
<dbReference type="EMBL" id="CP069037">
    <property type="protein sequence ID" value="QRD03446.1"/>
    <property type="molecule type" value="Genomic_DNA"/>
</dbReference>
<organism evidence="2 3">
    <name type="scientific">Phaeosphaeria nodorum (strain SN15 / ATCC MYA-4574 / FGSC 10173)</name>
    <name type="common">Glume blotch fungus</name>
    <name type="synonym">Parastagonospora nodorum</name>
    <dbReference type="NCBI Taxonomy" id="321614"/>
    <lineage>
        <taxon>Eukaryota</taxon>
        <taxon>Fungi</taxon>
        <taxon>Dikarya</taxon>
        <taxon>Ascomycota</taxon>
        <taxon>Pezizomycotina</taxon>
        <taxon>Dothideomycetes</taxon>
        <taxon>Pleosporomycetidae</taxon>
        <taxon>Pleosporales</taxon>
        <taxon>Pleosporineae</taxon>
        <taxon>Phaeosphaeriaceae</taxon>
        <taxon>Parastagonospora</taxon>
    </lineage>
</organism>
<dbReference type="GO" id="GO:0006974">
    <property type="term" value="P:DNA damage response"/>
    <property type="evidence" value="ECO:0007669"/>
    <property type="project" value="InterPro"/>
</dbReference>
<dbReference type="PANTHER" id="PTHR21220:SF0">
    <property type="entry name" value="DNA-DEPENDENT METALLOPROTEASE SPRTN"/>
    <property type="match status" value="1"/>
</dbReference>
<protein>
    <recommendedName>
        <fullName evidence="4">SprT-like domain-containing protein</fullName>
    </recommendedName>
</protein>
<gene>
    <name evidence="2" type="ORF">JI435_102310</name>
</gene>
<dbReference type="GO" id="GO:0004222">
    <property type="term" value="F:metalloendopeptidase activity"/>
    <property type="evidence" value="ECO:0007669"/>
    <property type="project" value="InterPro"/>
</dbReference>
<keyword evidence="1" id="KW-0175">Coiled coil</keyword>
<dbReference type="InterPro" id="IPR044245">
    <property type="entry name" value="Spartan"/>
</dbReference>
<evidence type="ECO:0000313" key="2">
    <source>
        <dbReference type="EMBL" id="QRD03446.1"/>
    </source>
</evidence>
<accession>A0A7U2FIE6</accession>
<feature type="coiled-coil region" evidence="1">
    <location>
        <begin position="521"/>
        <end position="548"/>
    </location>
</feature>
<sequence>MTFGPPSSLGSYEDRFSSGLSYDALQHYYSDSEADPYVRRRSGLFKPVSAATSLLQDPHLKCDRNLGWNIDWAVAFIVDHLDKKTDAAESLRSIRIKAAQLERDGLSTDTPYRIFNKLDEVLFAGHLKNAVYLESDNLGCDVSGATYTQSWGRVTEVKRMSIILNQDVLDFVTAGDIVAILIHHMIHAYFLVACGPQKEDELDYGRLAHGFHFGKLMTAIKELSAAHGKEHTTLEFGHDIGEYPYFSDGYYRPRRRNPDEQEDRDKWYCTHCYSNVPPIPRSDIDKYYDKYIAPMLAQTTKSIRLATVYIYNDHKSYLVETKHLDNLLSIQRAFLVTSSRFLKLDAKDLSESTFHRFLEFIHTGCYRPEIPYSLSSTRTSAPIIKPSTCAASPVLADIALFNFASTFDIDEVASYAMKRLHSYPEMTEDPLAALREKYTNGEPPKKLKAWVRAFLLDAPENAPAQCNLVKLESEMWPWRRGFLNLLEGCGGLENEVRKILEEGRGGAGVLLNTTNADFSSAFELEQLKNIQRLKIRELEREQEKVRSRGKENDRKRELNGQYAVAAAIEALYGKRAGGYVESGDERY</sequence>
<dbReference type="PANTHER" id="PTHR21220">
    <property type="entry name" value="DNA-DEPENDENT METALLOPROTEASE SPRTN"/>
    <property type="match status" value="1"/>
</dbReference>
<evidence type="ECO:0008006" key="4">
    <source>
        <dbReference type="Google" id="ProtNLM"/>
    </source>
</evidence>
<evidence type="ECO:0000256" key="1">
    <source>
        <dbReference type="SAM" id="Coils"/>
    </source>
</evidence>
<evidence type="ECO:0000313" key="3">
    <source>
        <dbReference type="Proteomes" id="UP000663193"/>
    </source>
</evidence>
<dbReference type="VEuPathDB" id="FungiDB:JI435_102310"/>
<dbReference type="Proteomes" id="UP000663193">
    <property type="component" value="Chromosome 15"/>
</dbReference>
<dbReference type="AlphaFoldDB" id="A0A7U2FIE6"/>
<keyword evidence="3" id="KW-1185">Reference proteome</keyword>
<proteinExistence type="predicted"/>
<dbReference type="GO" id="GO:0003697">
    <property type="term" value="F:single-stranded DNA binding"/>
    <property type="evidence" value="ECO:0007669"/>
    <property type="project" value="InterPro"/>
</dbReference>